<evidence type="ECO:0000313" key="6">
    <source>
        <dbReference type="EMBL" id="SDM34141.1"/>
    </source>
</evidence>
<evidence type="ECO:0000256" key="5">
    <source>
        <dbReference type="SAM" id="Phobius"/>
    </source>
</evidence>
<evidence type="ECO:0000256" key="2">
    <source>
        <dbReference type="ARBA" id="ARBA00022692"/>
    </source>
</evidence>
<dbReference type="InterPro" id="IPR038770">
    <property type="entry name" value="Na+/solute_symporter_sf"/>
</dbReference>
<comment type="subcellular location">
    <subcellularLocation>
        <location evidence="1">Membrane</location>
        <topology evidence="1">Multi-pass membrane protein</topology>
    </subcellularLocation>
</comment>
<proteinExistence type="predicted"/>
<protein>
    <submittedName>
        <fullName evidence="6">Bile acid:Na+ symporter, BASS family</fullName>
    </submittedName>
</protein>
<organism evidence="6 7">
    <name type="scientific">Daejeonella rubra</name>
    <dbReference type="NCBI Taxonomy" id="990371"/>
    <lineage>
        <taxon>Bacteria</taxon>
        <taxon>Pseudomonadati</taxon>
        <taxon>Bacteroidota</taxon>
        <taxon>Sphingobacteriia</taxon>
        <taxon>Sphingobacteriales</taxon>
        <taxon>Sphingobacteriaceae</taxon>
        <taxon>Daejeonella</taxon>
    </lineage>
</organism>
<name>A0A1G9SFF9_9SPHI</name>
<evidence type="ECO:0000256" key="1">
    <source>
        <dbReference type="ARBA" id="ARBA00004141"/>
    </source>
</evidence>
<feature type="transmembrane region" description="Helical" evidence="5">
    <location>
        <begin position="147"/>
        <end position="167"/>
    </location>
</feature>
<dbReference type="Proteomes" id="UP000199226">
    <property type="component" value="Unassembled WGS sequence"/>
</dbReference>
<keyword evidence="4 5" id="KW-0472">Membrane</keyword>
<feature type="transmembrane region" description="Helical" evidence="5">
    <location>
        <begin position="174"/>
        <end position="196"/>
    </location>
</feature>
<feature type="transmembrane region" description="Helical" evidence="5">
    <location>
        <begin position="118"/>
        <end position="141"/>
    </location>
</feature>
<feature type="transmembrane region" description="Helical" evidence="5">
    <location>
        <begin position="56"/>
        <end position="76"/>
    </location>
</feature>
<dbReference type="InterPro" id="IPR004710">
    <property type="entry name" value="Bilac:Na_transpt"/>
</dbReference>
<keyword evidence="3 5" id="KW-1133">Transmembrane helix</keyword>
<feature type="transmembrane region" description="Helical" evidence="5">
    <location>
        <begin position="334"/>
        <end position="360"/>
    </location>
</feature>
<evidence type="ECO:0000256" key="3">
    <source>
        <dbReference type="ARBA" id="ARBA00022989"/>
    </source>
</evidence>
<dbReference type="PANTHER" id="PTHR10361:SF28">
    <property type="entry name" value="P3 PROTEIN-RELATED"/>
    <property type="match status" value="1"/>
</dbReference>
<dbReference type="InterPro" id="IPR002657">
    <property type="entry name" value="BilAc:Na_symport/Acr3"/>
</dbReference>
<dbReference type="PANTHER" id="PTHR10361">
    <property type="entry name" value="SODIUM-BILE ACID COTRANSPORTER"/>
    <property type="match status" value="1"/>
</dbReference>
<accession>A0A1G9SFF9</accession>
<dbReference type="RefSeq" id="WP_221406316.1">
    <property type="nucleotide sequence ID" value="NZ_FNHH01000010.1"/>
</dbReference>
<feature type="transmembrane region" description="Helical" evidence="5">
    <location>
        <begin position="7"/>
        <end position="25"/>
    </location>
</feature>
<evidence type="ECO:0000256" key="4">
    <source>
        <dbReference type="ARBA" id="ARBA00023136"/>
    </source>
</evidence>
<dbReference type="AlphaFoldDB" id="A0A1G9SFF9"/>
<feature type="transmembrane region" description="Helical" evidence="5">
    <location>
        <begin position="309"/>
        <end position="328"/>
    </location>
</feature>
<feature type="transmembrane region" description="Helical" evidence="5">
    <location>
        <begin position="208"/>
        <end position="231"/>
    </location>
</feature>
<dbReference type="Gene3D" id="1.20.1530.20">
    <property type="match status" value="1"/>
</dbReference>
<sequence>MKQSNIYSLALGIAGLSLLAALFFLSQGNQANAGPLLILFFTALAIGVRGTKTFKAFSYTIWIFTAVTASMFYPQYFTSIGDFQLKLMIVPLLQIIMFGMGSQMSFEDFTGVIKMPKGVIIGVGAHYIIMPLVAFGIAHIFSFPPEIAAGIILIGTVPSGLASNVMSYLAHANLALAVTIGAISTLISPFVTPLLMQWLGGQYIQVDFWHMMLDILNMIILPIVAGFIFNLFSKNEASQKSKVIQLIGYFVVILLTNLVYIKSSGSDFNGFLSAIGKSLFWFYILPMLGAIILRKMVKGDDQWMGKVLSMISMVGIAVIITIITAAGRDSLLKVGLLLIITSLLHNLAGYVLGYGVSWAAGMPEKDRRTVAFEVGMQNGGLASGLALQMGKIATVGLAPAIFGPLMNVTGSALASWWRSRPPAEDVPAEGSVK</sequence>
<dbReference type="GO" id="GO:0016020">
    <property type="term" value="C:membrane"/>
    <property type="evidence" value="ECO:0007669"/>
    <property type="project" value="UniProtKB-SubCell"/>
</dbReference>
<feature type="transmembrane region" description="Helical" evidence="5">
    <location>
        <begin position="31"/>
        <end position="49"/>
    </location>
</feature>
<evidence type="ECO:0000313" key="7">
    <source>
        <dbReference type="Proteomes" id="UP000199226"/>
    </source>
</evidence>
<dbReference type="STRING" id="990371.SAMN05421813_11031"/>
<keyword evidence="7" id="KW-1185">Reference proteome</keyword>
<gene>
    <name evidence="6" type="ORF">SAMN05421813_11031</name>
</gene>
<dbReference type="Pfam" id="PF01758">
    <property type="entry name" value="SBF"/>
    <property type="match status" value="1"/>
</dbReference>
<feature type="transmembrane region" description="Helical" evidence="5">
    <location>
        <begin position="243"/>
        <end position="260"/>
    </location>
</feature>
<keyword evidence="2 5" id="KW-0812">Transmembrane</keyword>
<feature type="transmembrane region" description="Helical" evidence="5">
    <location>
        <begin position="280"/>
        <end position="297"/>
    </location>
</feature>
<feature type="transmembrane region" description="Helical" evidence="5">
    <location>
        <begin position="88"/>
        <end position="106"/>
    </location>
</feature>
<dbReference type="EMBL" id="FNHH01000010">
    <property type="protein sequence ID" value="SDM34141.1"/>
    <property type="molecule type" value="Genomic_DNA"/>
</dbReference>
<reference evidence="7" key="1">
    <citation type="submission" date="2016-10" db="EMBL/GenBank/DDBJ databases">
        <authorList>
            <person name="Varghese N."/>
            <person name="Submissions S."/>
        </authorList>
    </citation>
    <scope>NUCLEOTIDE SEQUENCE [LARGE SCALE GENOMIC DNA]</scope>
    <source>
        <strain evidence="7">DSM 24536</strain>
    </source>
</reference>